<reference evidence="1 2" key="1">
    <citation type="submission" date="2009-12" db="EMBL/GenBank/DDBJ databases">
        <title>Genome Sequence of Prevotella buccalis ATCC 35310.</title>
        <authorList>
            <person name="Durkin A.S."/>
            <person name="Madupu R."/>
            <person name="Torralba M."/>
            <person name="Methe B."/>
            <person name="Sutton G."/>
            <person name="Strausberg R.L."/>
            <person name="Nelson K.E."/>
        </authorList>
    </citation>
    <scope>NUCLEOTIDE SEQUENCE [LARGE SCALE GENOMIC DNA]</scope>
    <source>
        <strain evidence="1 2">ATCC 35310</strain>
    </source>
</reference>
<dbReference type="Gene3D" id="1.25.40.10">
    <property type="entry name" value="Tetratricopeptide repeat domain"/>
    <property type="match status" value="1"/>
</dbReference>
<proteinExistence type="predicted"/>
<dbReference type="STRING" id="679190.HMPREF0650_2512"/>
<dbReference type="SUPFAM" id="SSF81901">
    <property type="entry name" value="HCP-like"/>
    <property type="match status" value="1"/>
</dbReference>
<dbReference type="InterPro" id="IPR006597">
    <property type="entry name" value="Sel1-like"/>
</dbReference>
<comment type="caution">
    <text evidence="1">The sequence shown here is derived from an EMBL/GenBank/DDBJ whole genome shotgun (WGS) entry which is preliminary data.</text>
</comment>
<sequence>MLLKETYAQILKYNYMDRYLNQIEIILSGKYISLPKEVLSISDMLAYHLGKSIKTDGVVKLVIIFTDEPQVGKCILGIEYIYKPISQWIELSISNDLSTKRKILLSEIYSIINGYIFSGRWNDNGIKQVIHSIYDRNCIFFERYKQVKCGKSDIYKCEVQFTYKSILSLKLSFYNRYGESVKIVSLLDRVPAQSGIRDMLLFYVYKLSYKDDIVNVIWNNNEYYWSYDMRSDVLSFHSKRAECGDPLGQYELGKILLEGKFITKDIVSAEKWLTASSEQGNISATRLLRALPSYPNDGHAAITKQRVTMEDRLQHK</sequence>
<protein>
    <submittedName>
        <fullName evidence="1">Sel1 repeat protein</fullName>
    </submittedName>
</protein>
<keyword evidence="2" id="KW-1185">Reference proteome</keyword>
<organism evidence="1 2">
    <name type="scientific">Hoylesella buccalis ATCC 35310</name>
    <dbReference type="NCBI Taxonomy" id="679190"/>
    <lineage>
        <taxon>Bacteria</taxon>
        <taxon>Pseudomonadati</taxon>
        <taxon>Bacteroidota</taxon>
        <taxon>Bacteroidia</taxon>
        <taxon>Bacteroidales</taxon>
        <taxon>Prevotellaceae</taxon>
        <taxon>Hoylesella</taxon>
    </lineage>
</organism>
<dbReference type="SMART" id="SM00671">
    <property type="entry name" value="SEL1"/>
    <property type="match status" value="1"/>
</dbReference>
<dbReference type="AlphaFoldDB" id="D1W2J9"/>
<evidence type="ECO:0000313" key="1">
    <source>
        <dbReference type="EMBL" id="EFA93226.1"/>
    </source>
</evidence>
<name>D1W2J9_9BACT</name>
<dbReference type="EMBL" id="ADEG01000006">
    <property type="protein sequence ID" value="EFA93226.1"/>
    <property type="molecule type" value="Genomic_DNA"/>
</dbReference>
<accession>D1W2J9</accession>
<gene>
    <name evidence="1" type="ORF">HMPREF0650_2512</name>
</gene>
<evidence type="ECO:0000313" key="2">
    <source>
        <dbReference type="Proteomes" id="UP000005283"/>
    </source>
</evidence>
<dbReference type="InterPro" id="IPR011990">
    <property type="entry name" value="TPR-like_helical_dom_sf"/>
</dbReference>
<dbReference type="Proteomes" id="UP000005283">
    <property type="component" value="Unassembled WGS sequence"/>
</dbReference>